<keyword evidence="2" id="KW-1185">Reference proteome</keyword>
<evidence type="ECO:0000313" key="2">
    <source>
        <dbReference type="Proteomes" id="UP000406184"/>
    </source>
</evidence>
<reference evidence="1 2" key="1">
    <citation type="submission" date="2019-07" db="EMBL/GenBank/DDBJ databases">
        <authorList>
            <person name="Hibberd C M."/>
            <person name="Gehrig L. J."/>
            <person name="Chang H.-W."/>
            <person name="Venkatesh S."/>
        </authorList>
    </citation>
    <scope>NUCLEOTIDE SEQUENCE [LARGE SCALE GENOMIC DNA]</scope>
    <source>
        <strain evidence="1">Faecalibacterium_prausnitzii_JG_BgPS064</strain>
    </source>
</reference>
<dbReference type="EMBL" id="CABHMY010000089">
    <property type="protein sequence ID" value="VUX03135.1"/>
    <property type="molecule type" value="Genomic_DNA"/>
</dbReference>
<proteinExistence type="predicted"/>
<sequence length="29" mass="3423">MKAKMMRAKLKNQFAAVFAVAPVFPFWMY</sequence>
<gene>
    <name evidence="1" type="ORF">FPPS064S07_00375</name>
</gene>
<dbReference type="Proteomes" id="UP000406184">
    <property type="component" value="Unassembled WGS sequence"/>
</dbReference>
<accession>A0A564T6T2</accession>
<dbReference type="AlphaFoldDB" id="A0A564T6T2"/>
<organism evidence="1 2">
    <name type="scientific">Faecalibacterium prausnitzii</name>
    <dbReference type="NCBI Taxonomy" id="853"/>
    <lineage>
        <taxon>Bacteria</taxon>
        <taxon>Bacillati</taxon>
        <taxon>Bacillota</taxon>
        <taxon>Clostridia</taxon>
        <taxon>Eubacteriales</taxon>
        <taxon>Oscillospiraceae</taxon>
        <taxon>Faecalibacterium</taxon>
    </lineage>
</organism>
<name>A0A564T6T2_9FIRM</name>
<protein>
    <submittedName>
        <fullName evidence="1">Uncharacterized protein</fullName>
    </submittedName>
</protein>
<evidence type="ECO:0000313" key="1">
    <source>
        <dbReference type="EMBL" id="VUX03135.1"/>
    </source>
</evidence>